<dbReference type="InterPro" id="IPR041569">
    <property type="entry name" value="AAA_lid_3"/>
</dbReference>
<dbReference type="InterPro" id="IPR003959">
    <property type="entry name" value="ATPase_AAA_core"/>
</dbReference>
<dbReference type="EMBL" id="JAKCXM010000525">
    <property type="protein sequence ID" value="KAJ0393142.1"/>
    <property type="molecule type" value="Genomic_DNA"/>
</dbReference>
<dbReference type="GO" id="GO:0005737">
    <property type="term" value="C:cytoplasm"/>
    <property type="evidence" value="ECO:0007669"/>
    <property type="project" value="TreeGrafter"/>
</dbReference>
<dbReference type="InterPro" id="IPR003593">
    <property type="entry name" value="AAA+_ATPase"/>
</dbReference>
<evidence type="ECO:0000259" key="5">
    <source>
        <dbReference type="SMART" id="SM00382"/>
    </source>
</evidence>
<feature type="region of interest" description="Disordered" evidence="4">
    <location>
        <begin position="1"/>
        <end position="48"/>
    </location>
</feature>
<dbReference type="FunFam" id="3.40.50.300:FF:000018">
    <property type="entry name" value="Cell division control 48"/>
    <property type="match status" value="1"/>
</dbReference>
<comment type="caution">
    <text evidence="6">The sequence shown here is derived from an EMBL/GenBank/DDBJ whole genome shotgun (WGS) entry which is preliminary data.</text>
</comment>
<dbReference type="SMART" id="SM00382">
    <property type="entry name" value="AAA"/>
    <property type="match status" value="2"/>
</dbReference>
<evidence type="ECO:0000256" key="3">
    <source>
        <dbReference type="ARBA" id="ARBA00022840"/>
    </source>
</evidence>
<dbReference type="FunFam" id="3.40.50.300:FF:001985">
    <property type="entry name" value="Chromosome 9, whole genome shotgun sequence"/>
    <property type="match status" value="1"/>
</dbReference>
<dbReference type="Pfam" id="PF00004">
    <property type="entry name" value="AAA"/>
    <property type="match status" value="2"/>
</dbReference>
<dbReference type="FunFam" id="1.10.8.60:FF:000069">
    <property type="entry name" value="spermatogenesis-associated protein 5 isoform X1"/>
    <property type="match status" value="1"/>
</dbReference>
<evidence type="ECO:0000313" key="7">
    <source>
        <dbReference type="Proteomes" id="UP001209570"/>
    </source>
</evidence>
<proteinExistence type="predicted"/>
<keyword evidence="2" id="KW-0547">Nucleotide-binding</keyword>
<dbReference type="CDD" id="cd19511">
    <property type="entry name" value="RecA-like_CDC48_r2-like"/>
    <property type="match status" value="1"/>
</dbReference>
<keyword evidence="7" id="KW-1185">Reference proteome</keyword>
<dbReference type="PANTHER" id="PTHR23077:SF27">
    <property type="entry name" value="ATPASE FAMILY GENE 2 PROTEIN HOMOLOG A"/>
    <property type="match status" value="1"/>
</dbReference>
<dbReference type="InterPro" id="IPR050168">
    <property type="entry name" value="AAA_ATPase_domain"/>
</dbReference>
<dbReference type="InterPro" id="IPR003960">
    <property type="entry name" value="ATPase_AAA_CS"/>
</dbReference>
<feature type="domain" description="AAA+ ATPase" evidence="5">
    <location>
        <begin position="322"/>
        <end position="460"/>
    </location>
</feature>
<dbReference type="Gene3D" id="3.40.50.300">
    <property type="entry name" value="P-loop containing nucleotide triphosphate hydrolases"/>
    <property type="match status" value="2"/>
</dbReference>
<dbReference type="GO" id="GO:0005524">
    <property type="term" value="F:ATP binding"/>
    <property type="evidence" value="ECO:0007669"/>
    <property type="project" value="UniProtKB-KW"/>
</dbReference>
<dbReference type="Proteomes" id="UP001209570">
    <property type="component" value="Unassembled WGS sequence"/>
</dbReference>
<dbReference type="CDD" id="cd19503">
    <property type="entry name" value="RecA-like_CDC48_NLV2_r1-like"/>
    <property type="match status" value="1"/>
</dbReference>
<evidence type="ECO:0000313" key="6">
    <source>
        <dbReference type="EMBL" id="KAJ0393142.1"/>
    </source>
</evidence>
<protein>
    <recommendedName>
        <fullName evidence="5">AAA+ ATPase domain-containing protein</fullName>
    </recommendedName>
</protein>
<sequence>MGKQRARQAAALRAHAAANMQPQDVENAQPAAPRPAPQEVEEDTSSRRSLRVKIDLLRGAAPRSAAGLSKVYLNALDMSRMGLMSGSTVALVSSDSDSALAAGDKLLLCGLAWPLDKVKRNGVGVNSMWEEHLAGRTHAHVIALASHSDGPRIRRREATAVTLSLVSRGGKSEALPRWPSEAERPTITRYVLAMLHDAIVHADARLSLSIHGVQTVFRVVGINDSEPADSNTVFRVSASTKLSMQWAPSAPSASASASSSAPVSASAPAVAISEDAPNQESPRRSIGLSAIGGLHEEIETIRQIIEQPLTNPELFARFGLPPPKGLLMFGPPGTGKTLIARALAAELRASIFFINGPEVVSKYIGESEANLRDIFRDARKKSPSLIFIDEIDAICPKRDGRVGEMEKRMVATLLTLMDGLDQGDQGRVVVLAATNRPNALDPAIRRPGRFDREVEISIPNAGARFEILRVSLARLPHAIPEDQLRGLSDAAHGYVGADLSALCKEAALLALQRASREDNSFLIREEDLRQAMRGIRPSALREIAVDVPRVLWQDIGGQHMIKQQLQEAVEWPLRHPDAFVRMGIRPPKGVLLYGPPGCSKTLTAKALATESGMNFIAIKGPELFSKWVGESEKAVQSVFRKARAAAPTVVFFDEIDAIATQRGGDGSSQVADRVLSQLLTELDGIEPLKQVLVVAATNRPDLIDSALLRPGRIDRVLYVGPPDVAARREILAIHCRRMPLGDDVALDAMAKSTEGFSGAELYALCREAAMRAIEEDREAQCVALRHFEAARDRVTPQIDDDMLRFFHSFRDGKR</sequence>
<dbReference type="Pfam" id="PF17862">
    <property type="entry name" value="AAA_lid_3"/>
    <property type="match status" value="2"/>
</dbReference>
<name>A0AAD5LV20_PYTIN</name>
<evidence type="ECO:0000256" key="1">
    <source>
        <dbReference type="ARBA" id="ARBA00022737"/>
    </source>
</evidence>
<dbReference type="GO" id="GO:0016887">
    <property type="term" value="F:ATP hydrolysis activity"/>
    <property type="evidence" value="ECO:0007669"/>
    <property type="project" value="InterPro"/>
</dbReference>
<evidence type="ECO:0000256" key="2">
    <source>
        <dbReference type="ARBA" id="ARBA00022741"/>
    </source>
</evidence>
<accession>A0AAD5LV20</accession>
<dbReference type="Gene3D" id="1.10.8.60">
    <property type="match status" value="2"/>
</dbReference>
<dbReference type="PANTHER" id="PTHR23077">
    <property type="entry name" value="AAA-FAMILY ATPASE"/>
    <property type="match status" value="1"/>
</dbReference>
<evidence type="ECO:0000256" key="4">
    <source>
        <dbReference type="SAM" id="MobiDB-lite"/>
    </source>
</evidence>
<dbReference type="PROSITE" id="PS00674">
    <property type="entry name" value="AAA"/>
    <property type="match status" value="2"/>
</dbReference>
<feature type="compositionally biased region" description="Low complexity" evidence="4">
    <location>
        <begin position="7"/>
        <end position="18"/>
    </location>
</feature>
<feature type="domain" description="AAA+ ATPase" evidence="5">
    <location>
        <begin position="586"/>
        <end position="723"/>
    </location>
</feature>
<dbReference type="SUPFAM" id="SSF52540">
    <property type="entry name" value="P-loop containing nucleoside triphosphate hydrolases"/>
    <property type="match status" value="2"/>
</dbReference>
<reference evidence="6" key="1">
    <citation type="submission" date="2021-12" db="EMBL/GenBank/DDBJ databases">
        <title>Prjna785345.</title>
        <authorList>
            <person name="Rujirawat T."/>
            <person name="Krajaejun T."/>
        </authorList>
    </citation>
    <scope>NUCLEOTIDE SEQUENCE</scope>
    <source>
        <strain evidence="6">Pi057C3</strain>
    </source>
</reference>
<dbReference type="AlphaFoldDB" id="A0AAD5LV20"/>
<keyword evidence="1" id="KW-0677">Repeat</keyword>
<gene>
    <name evidence="6" type="ORF">P43SY_005485</name>
</gene>
<organism evidence="6 7">
    <name type="scientific">Pythium insidiosum</name>
    <name type="common">Pythiosis disease agent</name>
    <dbReference type="NCBI Taxonomy" id="114742"/>
    <lineage>
        <taxon>Eukaryota</taxon>
        <taxon>Sar</taxon>
        <taxon>Stramenopiles</taxon>
        <taxon>Oomycota</taxon>
        <taxon>Peronosporomycetes</taxon>
        <taxon>Pythiales</taxon>
        <taxon>Pythiaceae</taxon>
        <taxon>Pythium</taxon>
    </lineage>
</organism>
<dbReference type="InterPro" id="IPR027417">
    <property type="entry name" value="P-loop_NTPase"/>
</dbReference>
<keyword evidence="3" id="KW-0067">ATP-binding</keyword>